<dbReference type="GO" id="GO:0006310">
    <property type="term" value="P:DNA recombination"/>
    <property type="evidence" value="ECO:0007669"/>
    <property type="project" value="InterPro"/>
</dbReference>
<comment type="function">
    <text evidence="1 9">May be involved in recombinational repair of damaged DNA.</text>
</comment>
<evidence type="ECO:0000313" key="11">
    <source>
        <dbReference type="EMBL" id="ACM32310.1"/>
    </source>
</evidence>
<dbReference type="InterPro" id="IPR004604">
    <property type="entry name" value="DNA_recomb/repair_RecN"/>
</dbReference>
<dbReference type="NCBIfam" id="NF008121">
    <property type="entry name" value="PRK10869.1"/>
    <property type="match status" value="1"/>
</dbReference>
<dbReference type="GO" id="GO:0005524">
    <property type="term" value="F:ATP binding"/>
    <property type="evidence" value="ECO:0007669"/>
    <property type="project" value="UniProtKB-KW"/>
</dbReference>
<dbReference type="PIRSF" id="PIRSF003128">
    <property type="entry name" value="RecN"/>
    <property type="match status" value="1"/>
</dbReference>
<evidence type="ECO:0000256" key="7">
    <source>
        <dbReference type="ARBA" id="ARBA00023204"/>
    </source>
</evidence>
<keyword evidence="7 9" id="KW-0234">DNA repair</keyword>
<proteinExistence type="inferred from homology"/>
<keyword evidence="5 9" id="KW-0227">DNA damage</keyword>
<keyword evidence="4" id="KW-0547">Nucleotide-binding</keyword>
<evidence type="ECO:0000256" key="8">
    <source>
        <dbReference type="ARBA" id="ARBA00033408"/>
    </source>
</evidence>
<dbReference type="InterPro" id="IPR003395">
    <property type="entry name" value="RecF/RecN/SMC_N"/>
</dbReference>
<keyword evidence="6" id="KW-0067">ATP-binding</keyword>
<accession>A0A9J9Q8B4</accession>
<evidence type="ECO:0000256" key="4">
    <source>
        <dbReference type="ARBA" id="ARBA00022741"/>
    </source>
</evidence>
<dbReference type="Pfam" id="PF02463">
    <property type="entry name" value="SMC_N"/>
    <property type="match status" value="1"/>
</dbReference>
<dbReference type="Gene3D" id="3.40.50.300">
    <property type="entry name" value="P-loop containing nucleotide triphosphate hydrolases"/>
    <property type="match status" value="2"/>
</dbReference>
<evidence type="ECO:0000313" key="12">
    <source>
        <dbReference type="Proteomes" id="UP000000450"/>
    </source>
</evidence>
<comment type="similarity">
    <text evidence="2 9">Belongs to the RecN family.</text>
</comment>
<reference evidence="11 12" key="1">
    <citation type="journal article" date="2010" name="J. Bacteriol.">
        <title>Completed genome sequence of the anaerobic iron-oxidizing bacterium Acidovorax ebreus strain TPSY.</title>
        <authorList>
            <person name="Byrne-Bailey K.G."/>
            <person name="Weber K.A."/>
            <person name="Chair A.H."/>
            <person name="Bose S."/>
            <person name="Knox T."/>
            <person name="Spanbauer T.L."/>
            <person name="Chertkov O."/>
            <person name="Coates J.D."/>
        </authorList>
    </citation>
    <scope>NUCLEOTIDE SEQUENCE [LARGE SCALE GENOMIC DNA]</scope>
    <source>
        <strain evidence="11 12">TPSY</strain>
    </source>
</reference>
<evidence type="ECO:0000256" key="9">
    <source>
        <dbReference type="PIRNR" id="PIRNR003128"/>
    </source>
</evidence>
<dbReference type="FunFam" id="3.40.50.300:FF:000356">
    <property type="entry name" value="DNA repair protein RecN"/>
    <property type="match status" value="1"/>
</dbReference>
<evidence type="ECO:0000256" key="6">
    <source>
        <dbReference type="ARBA" id="ARBA00022840"/>
    </source>
</evidence>
<dbReference type="GO" id="GO:0043590">
    <property type="term" value="C:bacterial nucleoid"/>
    <property type="evidence" value="ECO:0007669"/>
    <property type="project" value="TreeGrafter"/>
</dbReference>
<dbReference type="GO" id="GO:0009432">
    <property type="term" value="P:SOS response"/>
    <property type="evidence" value="ECO:0007669"/>
    <property type="project" value="UniProtKB-ARBA"/>
</dbReference>
<dbReference type="InterPro" id="IPR027417">
    <property type="entry name" value="P-loop_NTPase"/>
</dbReference>
<dbReference type="KEGG" id="dia:Dtpsy_0832"/>
<dbReference type="GO" id="GO:0006281">
    <property type="term" value="P:DNA repair"/>
    <property type="evidence" value="ECO:0007669"/>
    <property type="project" value="UniProtKB-KW"/>
</dbReference>
<sequence length="554" mass="59643">MALRRIALSDFVIVRSLELDLHAGFTVLTGETGAGKSILIDALQLVLGARADSGVIREGAQRTDVCAEFDGGTIALAAWLDEAGFPRDDTLLLRRTVDVQGKSRAWINGIPATAAQMRAVGEHLLDIHGQHAWQSLTRPDAVRGLLDAYAGVQVQPLAALWTSWRDAQQALTHARAAQDTLQQERERLQWQIGEVDKLAPRDGEWEELNVEHARLSNAQSLLDNAQAALSVLEDEDAGGALRALAQAQHLLQDYEHVDASFRTMNEVLTSCIAQAGDVAHSLQSYLRHAEPDPDRLQQLDARVSQWMQLARRYKRTPPELPALLQDWKDTLHRLDNATDLAALQAAEQTHGAAYQKAARALSQKRAKAAPQLAQAITRAMQGLGMAGGRFEVQLDKAEPGPHGIDQVAFLVSSHPGMTPRPIGKVASGGELSRMALAISVTTSELGEAPTLIFDEVDSGVGGAVAETVGRLMQQLGTARQVLAVTHLPQVAACADHHLVVAKHKHAEGTTSSVAAANEEARVAEIARMLGGERLSPTTLAHAREMLQGAAKPTP</sequence>
<dbReference type="RefSeq" id="WP_012655802.1">
    <property type="nucleotide sequence ID" value="NC_011992.1"/>
</dbReference>
<gene>
    <name evidence="11" type="ordered locus">Dtpsy_0832</name>
</gene>
<dbReference type="EMBL" id="CP001392">
    <property type="protein sequence ID" value="ACM32310.1"/>
    <property type="molecule type" value="Genomic_DNA"/>
</dbReference>
<evidence type="ECO:0000256" key="5">
    <source>
        <dbReference type="ARBA" id="ARBA00022763"/>
    </source>
</evidence>
<dbReference type="CDD" id="cd03241">
    <property type="entry name" value="ABC_RecN"/>
    <property type="match status" value="2"/>
</dbReference>
<dbReference type="FunFam" id="3.40.50.300:FF:000319">
    <property type="entry name" value="DNA repair protein RecN"/>
    <property type="match status" value="1"/>
</dbReference>
<dbReference type="PANTHER" id="PTHR11059:SF0">
    <property type="entry name" value="DNA REPAIR PROTEIN RECN"/>
    <property type="match status" value="1"/>
</dbReference>
<keyword evidence="12" id="KW-1185">Reference proteome</keyword>
<dbReference type="Proteomes" id="UP000000450">
    <property type="component" value="Chromosome"/>
</dbReference>
<evidence type="ECO:0000256" key="1">
    <source>
        <dbReference type="ARBA" id="ARBA00003618"/>
    </source>
</evidence>
<protein>
    <recommendedName>
        <fullName evidence="3 9">DNA repair protein RecN</fullName>
    </recommendedName>
    <alternativeName>
        <fullName evidence="8 9">Recombination protein N</fullName>
    </alternativeName>
</protein>
<dbReference type="NCBIfam" id="TIGR00634">
    <property type="entry name" value="recN"/>
    <property type="match status" value="1"/>
</dbReference>
<evidence type="ECO:0000259" key="10">
    <source>
        <dbReference type="Pfam" id="PF02463"/>
    </source>
</evidence>
<dbReference type="PANTHER" id="PTHR11059">
    <property type="entry name" value="DNA REPAIR PROTEIN RECN"/>
    <property type="match status" value="1"/>
</dbReference>
<dbReference type="AlphaFoldDB" id="A0A9J9Q8B4"/>
<evidence type="ECO:0000256" key="3">
    <source>
        <dbReference type="ARBA" id="ARBA00021315"/>
    </source>
</evidence>
<dbReference type="SUPFAM" id="SSF52540">
    <property type="entry name" value="P-loop containing nucleoside triphosphate hydrolases"/>
    <property type="match status" value="1"/>
</dbReference>
<feature type="domain" description="RecF/RecN/SMC N-terminal" evidence="10">
    <location>
        <begin position="3"/>
        <end position="504"/>
    </location>
</feature>
<name>A0A9J9Q8B4_ACIET</name>
<organism evidence="11 12">
    <name type="scientific">Acidovorax ebreus (strain TPSY)</name>
    <name type="common">Diaphorobacter sp. (strain TPSY)</name>
    <dbReference type="NCBI Taxonomy" id="535289"/>
    <lineage>
        <taxon>Bacteria</taxon>
        <taxon>Pseudomonadati</taxon>
        <taxon>Pseudomonadota</taxon>
        <taxon>Betaproteobacteria</taxon>
        <taxon>Burkholderiales</taxon>
        <taxon>Comamonadaceae</taxon>
        <taxon>Diaphorobacter</taxon>
    </lineage>
</organism>
<evidence type="ECO:0000256" key="2">
    <source>
        <dbReference type="ARBA" id="ARBA00009441"/>
    </source>
</evidence>